<dbReference type="InterPro" id="IPR023313">
    <property type="entry name" value="UBQ-conjugating_AS"/>
</dbReference>
<evidence type="ECO:0000259" key="7">
    <source>
        <dbReference type="PROSITE" id="PS50030"/>
    </source>
</evidence>
<protein>
    <submittedName>
        <fullName evidence="9">Blast:Ubiquitin-conjugating enzyme E2-22 kDa</fullName>
    </submittedName>
</protein>
<reference evidence="10" key="1">
    <citation type="submission" date="2018-01" db="EMBL/GenBank/DDBJ databases">
        <authorList>
            <person name="Alioto T."/>
            <person name="Alioto T."/>
        </authorList>
    </citation>
    <scope>NUCLEOTIDE SEQUENCE [LARGE SCALE GENOMIC DNA]</scope>
</reference>
<evidence type="ECO:0000313" key="10">
    <source>
        <dbReference type="Proteomes" id="UP000268350"/>
    </source>
</evidence>
<dbReference type="OrthoDB" id="9993688at2759"/>
<organism evidence="9 10">
    <name type="scientific">Drosophila guanche</name>
    <name type="common">Fruit fly</name>
    <dbReference type="NCBI Taxonomy" id="7266"/>
    <lineage>
        <taxon>Eukaryota</taxon>
        <taxon>Metazoa</taxon>
        <taxon>Ecdysozoa</taxon>
        <taxon>Arthropoda</taxon>
        <taxon>Hexapoda</taxon>
        <taxon>Insecta</taxon>
        <taxon>Pterygota</taxon>
        <taxon>Neoptera</taxon>
        <taxon>Endopterygota</taxon>
        <taxon>Diptera</taxon>
        <taxon>Brachycera</taxon>
        <taxon>Muscomorpha</taxon>
        <taxon>Ephydroidea</taxon>
        <taxon>Drosophilidae</taxon>
        <taxon>Drosophila</taxon>
        <taxon>Sophophora</taxon>
    </lineage>
</organism>
<dbReference type="FunFam" id="3.10.110.10:FF:000021">
    <property type="entry name" value="Putative ubiquitin-conjugating enzyme e2 k"/>
    <property type="match status" value="1"/>
</dbReference>
<dbReference type="SUPFAM" id="SSF54495">
    <property type="entry name" value="UBC-like"/>
    <property type="match status" value="1"/>
</dbReference>
<dbReference type="InterPro" id="IPR009060">
    <property type="entry name" value="UBA-like_sf"/>
</dbReference>
<dbReference type="GO" id="GO:0016740">
    <property type="term" value="F:transferase activity"/>
    <property type="evidence" value="ECO:0007669"/>
    <property type="project" value="UniProtKB-KW"/>
</dbReference>
<feature type="domain" description="UBA" evidence="7">
    <location>
        <begin position="161"/>
        <end position="200"/>
    </location>
</feature>
<dbReference type="SMART" id="SM00165">
    <property type="entry name" value="UBA"/>
    <property type="match status" value="1"/>
</dbReference>
<dbReference type="InterPro" id="IPR000608">
    <property type="entry name" value="UBC"/>
</dbReference>
<evidence type="ECO:0000313" key="9">
    <source>
        <dbReference type="EMBL" id="SPP86359.1"/>
    </source>
</evidence>
<dbReference type="AlphaFoldDB" id="A0A3B0KIT7"/>
<dbReference type="GO" id="GO:0005524">
    <property type="term" value="F:ATP binding"/>
    <property type="evidence" value="ECO:0007669"/>
    <property type="project" value="UniProtKB-UniRule"/>
</dbReference>
<keyword evidence="4 6" id="KW-0067">ATP-binding</keyword>
<comment type="similarity">
    <text evidence="6">Belongs to the ubiquitin-conjugating enzyme family.</text>
</comment>
<dbReference type="PROSITE" id="PS50127">
    <property type="entry name" value="UBC_2"/>
    <property type="match status" value="1"/>
</dbReference>
<dbReference type="Gene3D" id="3.10.110.10">
    <property type="entry name" value="Ubiquitin Conjugating Enzyme"/>
    <property type="match status" value="1"/>
</dbReference>
<dbReference type="SUPFAM" id="SSF46934">
    <property type="entry name" value="UBA-like"/>
    <property type="match status" value="1"/>
</dbReference>
<dbReference type="PROSITE" id="PS50030">
    <property type="entry name" value="UBA"/>
    <property type="match status" value="1"/>
</dbReference>
<dbReference type="Pfam" id="PF00179">
    <property type="entry name" value="UQ_con"/>
    <property type="match status" value="1"/>
</dbReference>
<dbReference type="InterPro" id="IPR015940">
    <property type="entry name" value="UBA"/>
</dbReference>
<keyword evidence="2 6" id="KW-0547">Nucleotide-binding</keyword>
<dbReference type="Proteomes" id="UP000268350">
    <property type="component" value="Unassembled WGS sequence"/>
</dbReference>
<feature type="active site" description="Glycyl thioester intermediate" evidence="5">
    <location>
        <position position="92"/>
    </location>
</feature>
<keyword evidence="3 6" id="KW-0833">Ubl conjugation pathway</keyword>
<dbReference type="STRING" id="7266.A0A3B0KIT7"/>
<sequence>MADLAVLRIQREFQEVMTSDEIMRSSIKIELVNDSWTELRGEIAGPPDTPYEGGKFVLDIKVPPNYPFSPPRVRFVTAIWHPNISSVTGNICLDLLKDNWVAAMSLRTMLLSVQVLLGSPEPDDPQDAVVGRQFKSNHQMFLLTAQHWTNACAGGPHSLPDFDAKIEQLKNMGVGEHFARSVLSKENWNLQTSTAWLFGTMANPTHT</sequence>
<evidence type="ECO:0000256" key="5">
    <source>
        <dbReference type="PROSITE-ProRule" id="PRU10133"/>
    </source>
</evidence>
<keyword evidence="1" id="KW-0808">Transferase</keyword>
<dbReference type="PROSITE" id="PS00183">
    <property type="entry name" value="UBC_1"/>
    <property type="match status" value="1"/>
</dbReference>
<accession>A0A3B0KIT7</accession>
<evidence type="ECO:0000256" key="6">
    <source>
        <dbReference type="RuleBase" id="RU362109"/>
    </source>
</evidence>
<dbReference type="InterPro" id="IPR016135">
    <property type="entry name" value="UBQ-conjugating_enzyme/RWD"/>
</dbReference>
<dbReference type="SMART" id="SM00212">
    <property type="entry name" value="UBCc"/>
    <property type="match status" value="1"/>
</dbReference>
<feature type="domain" description="UBC core" evidence="8">
    <location>
        <begin position="4"/>
        <end position="154"/>
    </location>
</feature>
<evidence type="ECO:0000256" key="4">
    <source>
        <dbReference type="ARBA" id="ARBA00022840"/>
    </source>
</evidence>
<evidence type="ECO:0000259" key="8">
    <source>
        <dbReference type="PROSITE" id="PS50127"/>
    </source>
</evidence>
<dbReference type="CDD" id="cd23800">
    <property type="entry name" value="UBCc_UBE2K"/>
    <property type="match status" value="1"/>
</dbReference>
<dbReference type="EMBL" id="OUUW01000011">
    <property type="protein sequence ID" value="SPP86359.1"/>
    <property type="molecule type" value="Genomic_DNA"/>
</dbReference>
<gene>
    <name evidence="9" type="ORF">DGUA_6G008471</name>
</gene>
<dbReference type="Gene3D" id="1.10.8.10">
    <property type="entry name" value="DNA helicase RuvA subunit, C-terminal domain"/>
    <property type="match status" value="1"/>
</dbReference>
<dbReference type="PANTHER" id="PTHR24068">
    <property type="entry name" value="UBIQUITIN-CONJUGATING ENZYME E2"/>
    <property type="match status" value="1"/>
</dbReference>
<name>A0A3B0KIT7_DROGU</name>
<evidence type="ECO:0000256" key="2">
    <source>
        <dbReference type="ARBA" id="ARBA00022741"/>
    </source>
</evidence>
<keyword evidence="10" id="KW-1185">Reference proteome</keyword>
<dbReference type="OMA" id="THLRGQF"/>
<evidence type="ECO:0000256" key="1">
    <source>
        <dbReference type="ARBA" id="ARBA00022679"/>
    </source>
</evidence>
<evidence type="ECO:0000256" key="3">
    <source>
        <dbReference type="ARBA" id="ARBA00022786"/>
    </source>
</evidence>
<proteinExistence type="inferred from homology"/>